<feature type="compositionally biased region" description="Basic and acidic residues" evidence="1">
    <location>
        <begin position="206"/>
        <end position="218"/>
    </location>
</feature>
<feature type="region of interest" description="Disordered" evidence="1">
    <location>
        <begin position="414"/>
        <end position="647"/>
    </location>
</feature>
<evidence type="ECO:0000256" key="2">
    <source>
        <dbReference type="SAM" id="SignalP"/>
    </source>
</evidence>
<dbReference type="Proteomes" id="UP000327468">
    <property type="component" value="Chromosome 16"/>
</dbReference>
<feature type="compositionally biased region" description="Low complexity" evidence="1">
    <location>
        <begin position="185"/>
        <end position="198"/>
    </location>
</feature>
<feature type="compositionally biased region" description="Polar residues" evidence="1">
    <location>
        <begin position="858"/>
        <end position="867"/>
    </location>
</feature>
<dbReference type="AlphaFoldDB" id="A0A5N5LVB1"/>
<gene>
    <name evidence="3" type="ORF">PHYPO_G00075830</name>
</gene>
<feature type="compositionally biased region" description="Basic and acidic residues" evidence="1">
    <location>
        <begin position="248"/>
        <end position="264"/>
    </location>
</feature>
<feature type="region of interest" description="Disordered" evidence="1">
    <location>
        <begin position="96"/>
        <end position="230"/>
    </location>
</feature>
<feature type="compositionally biased region" description="Polar residues" evidence="1">
    <location>
        <begin position="719"/>
        <end position="764"/>
    </location>
</feature>
<feature type="compositionally biased region" description="Basic residues" evidence="1">
    <location>
        <begin position="868"/>
        <end position="887"/>
    </location>
</feature>
<feature type="compositionally biased region" description="Low complexity" evidence="1">
    <location>
        <begin position="522"/>
        <end position="532"/>
    </location>
</feature>
<feature type="region of interest" description="Disordered" evidence="1">
    <location>
        <begin position="666"/>
        <end position="832"/>
    </location>
</feature>
<feature type="compositionally biased region" description="Polar residues" evidence="1">
    <location>
        <begin position="544"/>
        <end position="561"/>
    </location>
</feature>
<evidence type="ECO:0008006" key="5">
    <source>
        <dbReference type="Google" id="ProtNLM"/>
    </source>
</evidence>
<feature type="compositionally biased region" description="Low complexity" evidence="1">
    <location>
        <begin position="419"/>
        <end position="432"/>
    </location>
</feature>
<feature type="compositionally biased region" description="Acidic residues" evidence="1">
    <location>
        <begin position="117"/>
        <end position="148"/>
    </location>
</feature>
<sequence>MMLEMKRAVLLLSVVLLTCAAPLHENNELSSSQESQVTSRVTQFRGTPGSDIIITAPAGFGKPNEKGQSTVTVSLRDENTNVSIDVVSFVFSVSSDEGMQHRAAGPGKSEEKNITDNDGEASEEEFDPTEGPEVLNSDEELDKSEEETPNPRDDKSDEDQIHSTSSQSDSRVDSEESDPGHPKGLETTTTSDTSSLQEDSNESDSGSEHQKTKVHTDQSDSAEPSVLHYLPGQLKGLRSALASTLIHEETTSAEANGKETDPRSDISSVEGQTVPTNSEPMLGPFQTASALSSSSEEETDDGCKNSITDPTPSKIPSLNSGPESMVNTELVKKNEGPPTPFFSGSDFYPEYVNDDWQYDPRYYDPYRNYPGYDPYGAGYDPYQAGYDPYQAGYDPYQAGYDPYQAGYDPYGEVYDPYRAGYDPYGAGYDPYGTRYDPYQAGYDNQDPYRETKGEDPRHDVAQETTPAYSVEENESRPTETSNNQDNSHSEEQPQSPSISPSSTPVSLPEGSENTDSAHNMPSEEPSNSSSIETSRETAGLQPSKGPNDSNNPLDPAVSNSEEGTRTRADAARKQMAATGSSSSEESVETTDSEQESQNPMDQPGNHGTQGPAIQTSVVQVIHNIQEVHNEEEPQSQSPVDLIPAFSSEEDEPLVNTIERIMALAFKGGSNEEGTVVGTNPDSTPSDNTSENNQNEESFSNESATDSPGISAEVTRESVALTTESPTFDSESVPTSDSLTSNEDASSENTTPNPSASLHVTTQSGGELDNSAEANANANTANDSEESRESQISTPSTVLPISSQTSHVQHTENSSDEENTQDRKSNQGIISQFPVETPAKIIAAKLWTSFLQALKVPIASQSGQSVQKNVRRPQSTRRYHQRSNRRQKTNSSEESK</sequence>
<feature type="compositionally biased region" description="Low complexity" evidence="1">
    <location>
        <begin position="492"/>
        <end position="508"/>
    </location>
</feature>
<feature type="compositionally biased region" description="Basic and acidic residues" evidence="1">
    <location>
        <begin position="149"/>
        <end position="161"/>
    </location>
</feature>
<dbReference type="EMBL" id="VFJC01000017">
    <property type="protein sequence ID" value="KAB5546777.1"/>
    <property type="molecule type" value="Genomic_DNA"/>
</dbReference>
<comment type="caution">
    <text evidence="3">The sequence shown here is derived from an EMBL/GenBank/DDBJ whole genome shotgun (WGS) entry which is preliminary data.</text>
</comment>
<accession>A0A5N5LVB1</accession>
<evidence type="ECO:0000256" key="1">
    <source>
        <dbReference type="SAM" id="MobiDB-lite"/>
    </source>
</evidence>
<feature type="compositionally biased region" description="Acidic residues" evidence="1">
    <location>
        <begin position="585"/>
        <end position="594"/>
    </location>
</feature>
<organism evidence="3 4">
    <name type="scientific">Pangasianodon hypophthalmus</name>
    <name type="common">Striped catfish</name>
    <name type="synonym">Helicophagus hypophthalmus</name>
    <dbReference type="NCBI Taxonomy" id="310915"/>
    <lineage>
        <taxon>Eukaryota</taxon>
        <taxon>Metazoa</taxon>
        <taxon>Chordata</taxon>
        <taxon>Craniata</taxon>
        <taxon>Vertebrata</taxon>
        <taxon>Euteleostomi</taxon>
        <taxon>Actinopterygii</taxon>
        <taxon>Neopterygii</taxon>
        <taxon>Teleostei</taxon>
        <taxon>Ostariophysi</taxon>
        <taxon>Siluriformes</taxon>
        <taxon>Pangasiidae</taxon>
        <taxon>Pangasianodon</taxon>
    </lineage>
</organism>
<proteinExistence type="predicted"/>
<feature type="compositionally biased region" description="Low complexity" evidence="1">
    <location>
        <begin position="768"/>
        <end position="781"/>
    </location>
</feature>
<feature type="compositionally biased region" description="Polar residues" evidence="1">
    <location>
        <begin position="265"/>
        <end position="279"/>
    </location>
</feature>
<feature type="signal peptide" evidence="2">
    <location>
        <begin position="1"/>
        <end position="20"/>
    </location>
</feature>
<name>A0A5N5LVB1_PANHP</name>
<feature type="chain" id="PRO_5024439823" description="Dentin sialophosphoprotein-like" evidence="2">
    <location>
        <begin position="21"/>
        <end position="895"/>
    </location>
</feature>
<feature type="region of interest" description="Disordered" evidence="1">
    <location>
        <begin position="857"/>
        <end position="895"/>
    </location>
</feature>
<evidence type="ECO:0000313" key="3">
    <source>
        <dbReference type="EMBL" id="KAB5546777.1"/>
    </source>
</evidence>
<evidence type="ECO:0000313" key="4">
    <source>
        <dbReference type="Proteomes" id="UP000327468"/>
    </source>
</evidence>
<feature type="compositionally biased region" description="Polar residues" evidence="1">
    <location>
        <begin position="789"/>
        <end position="811"/>
    </location>
</feature>
<keyword evidence="4" id="KW-1185">Reference proteome</keyword>
<feature type="compositionally biased region" description="Polar residues" evidence="1">
    <location>
        <begin position="605"/>
        <end position="618"/>
    </location>
</feature>
<keyword evidence="2" id="KW-0732">Signal</keyword>
<feature type="compositionally biased region" description="Low complexity" evidence="1">
    <location>
        <begin position="685"/>
        <end position="702"/>
    </location>
</feature>
<feature type="region of interest" description="Disordered" evidence="1">
    <location>
        <begin position="248"/>
        <end position="324"/>
    </location>
</feature>
<feature type="compositionally biased region" description="Basic and acidic residues" evidence="1">
    <location>
        <begin position="446"/>
        <end position="461"/>
    </location>
</feature>
<feature type="compositionally biased region" description="Basic and acidic residues" evidence="1">
    <location>
        <begin position="562"/>
        <end position="572"/>
    </location>
</feature>
<feature type="compositionally biased region" description="Basic and acidic residues" evidence="1">
    <location>
        <begin position="170"/>
        <end position="184"/>
    </location>
</feature>
<feature type="compositionally biased region" description="Polar residues" evidence="1">
    <location>
        <begin position="305"/>
        <end position="324"/>
    </location>
</feature>
<reference evidence="3 4" key="1">
    <citation type="submission" date="2019-06" db="EMBL/GenBank/DDBJ databases">
        <title>A chromosome-scale genome assembly of the striped catfish, Pangasianodon hypophthalmus.</title>
        <authorList>
            <person name="Wen M."/>
            <person name="Zahm M."/>
            <person name="Roques C."/>
            <person name="Cabau C."/>
            <person name="Klopp C."/>
            <person name="Donnadieu C."/>
            <person name="Jouanno E."/>
            <person name="Avarre J.-C."/>
            <person name="Campet M."/>
            <person name="Ha T.T.T."/>
            <person name="Dugue R."/>
            <person name="Lampietro C."/>
            <person name="Louis A."/>
            <person name="Herpin A."/>
            <person name="Echchiki A."/>
            <person name="Berthelot C."/>
            <person name="Parey E."/>
            <person name="Roest-Crollius H."/>
            <person name="Braasch I."/>
            <person name="Postlethwait J."/>
            <person name="Bobe J."/>
            <person name="Montfort J."/>
            <person name="Bouchez O."/>
            <person name="Begum T."/>
            <person name="Schartl M."/>
            <person name="Guiguen Y."/>
        </authorList>
    </citation>
    <scope>NUCLEOTIDE SEQUENCE [LARGE SCALE GENOMIC DNA]</scope>
    <source>
        <strain evidence="3 4">Indonesia</strain>
        <tissue evidence="3">Blood</tissue>
    </source>
</reference>
<protein>
    <recommendedName>
        <fullName evidence="5">Dentin sialophosphoprotein-like</fullName>
    </recommendedName>
</protein>